<comment type="similarity">
    <text evidence="2">Belongs to the TlyA family.</text>
</comment>
<reference evidence="5" key="1">
    <citation type="journal article" date="2020" name="mSystems">
        <title>Genome- and Community-Level Interaction Insights into Carbon Utilization and Element Cycling Functions of Hydrothermarchaeota in Hydrothermal Sediment.</title>
        <authorList>
            <person name="Zhou Z."/>
            <person name="Liu Y."/>
            <person name="Xu W."/>
            <person name="Pan J."/>
            <person name="Luo Z.H."/>
            <person name="Li M."/>
        </authorList>
    </citation>
    <scope>NUCLEOTIDE SEQUENCE [LARGE SCALE GENOMIC DNA]</scope>
    <source>
        <strain evidence="5">HyVt-113</strain>
    </source>
</reference>
<dbReference type="PANTHER" id="PTHR32319:SF0">
    <property type="entry name" value="BACTERIAL HEMOLYSIN-LIKE PROTEIN"/>
    <property type="match status" value="1"/>
</dbReference>
<dbReference type="GO" id="GO:0032259">
    <property type="term" value="P:methylation"/>
    <property type="evidence" value="ECO:0007669"/>
    <property type="project" value="UniProtKB-KW"/>
</dbReference>
<dbReference type="Gene3D" id="3.40.50.150">
    <property type="entry name" value="Vaccinia Virus protein VP39"/>
    <property type="match status" value="1"/>
</dbReference>
<evidence type="ECO:0000256" key="2">
    <source>
        <dbReference type="ARBA" id="ARBA00029460"/>
    </source>
</evidence>
<dbReference type="SUPFAM" id="SSF53335">
    <property type="entry name" value="S-adenosyl-L-methionine-dependent methyltransferases"/>
    <property type="match status" value="1"/>
</dbReference>
<dbReference type="GO" id="GO:0003723">
    <property type="term" value="F:RNA binding"/>
    <property type="evidence" value="ECO:0007669"/>
    <property type="project" value="UniProtKB-KW"/>
</dbReference>
<dbReference type="GO" id="GO:0008168">
    <property type="term" value="F:methyltransferase activity"/>
    <property type="evidence" value="ECO:0007669"/>
    <property type="project" value="UniProtKB-KW"/>
</dbReference>
<dbReference type="InterPro" id="IPR004538">
    <property type="entry name" value="Hemolysin_A/TlyA"/>
</dbReference>
<proteinExistence type="inferred from homology"/>
<evidence type="ECO:0000256" key="1">
    <source>
        <dbReference type="ARBA" id="ARBA00022884"/>
    </source>
</evidence>
<dbReference type="InterPro" id="IPR029063">
    <property type="entry name" value="SAM-dependent_MTases_sf"/>
</dbReference>
<dbReference type="InterPro" id="IPR002877">
    <property type="entry name" value="RNA_MeTrfase_FtsJ_dom"/>
</dbReference>
<dbReference type="CDD" id="cd00165">
    <property type="entry name" value="S4"/>
    <property type="match status" value="1"/>
</dbReference>
<dbReference type="EMBL" id="DQWQ01000111">
    <property type="protein sequence ID" value="HDD35663.1"/>
    <property type="molecule type" value="Genomic_DNA"/>
</dbReference>
<dbReference type="PROSITE" id="PS50889">
    <property type="entry name" value="S4"/>
    <property type="match status" value="1"/>
</dbReference>
<dbReference type="Pfam" id="PF01479">
    <property type="entry name" value="S4"/>
    <property type="match status" value="1"/>
</dbReference>
<dbReference type="SUPFAM" id="SSF55174">
    <property type="entry name" value="Alpha-L RNA-binding motif"/>
    <property type="match status" value="1"/>
</dbReference>
<protein>
    <submittedName>
        <fullName evidence="5">TlyA family RNA methyltransferase</fullName>
    </submittedName>
</protein>
<evidence type="ECO:0000256" key="3">
    <source>
        <dbReference type="PROSITE-ProRule" id="PRU00182"/>
    </source>
</evidence>
<dbReference type="PIRSF" id="PIRSF005578">
    <property type="entry name" value="TlyA"/>
    <property type="match status" value="1"/>
</dbReference>
<dbReference type="InterPro" id="IPR036986">
    <property type="entry name" value="S4_RNA-bd_sf"/>
</dbReference>
<name>A0A7V0NEW6_DESA2</name>
<keyword evidence="1 3" id="KW-0694">RNA-binding</keyword>
<sequence>MGQKVRLDRLLLEKGLARSRERAKALILSGQVLVNKKIVDKAGTLVNKTSLIELKSSDHPYVSRGGIKLEAAIKEFKINVKDKVALDVGASTGGFTDCLLKHGAKKVYAVDVGYGLLDWQLRQDKRVTVIERQNIRYLPKEKIPEPIDIVTIDVSFISVKKVIPKIIEFLRKNGEIIVLIKPQFEVGKNKVGKGGIVRDEKLQRKAVSEILEFCQKIGLQVIGVIPSPILGAKGNQEYLAYIKGGKNA</sequence>
<dbReference type="NCBIfam" id="TIGR00478">
    <property type="entry name" value="tly"/>
    <property type="match status" value="1"/>
</dbReference>
<dbReference type="SMART" id="SM00363">
    <property type="entry name" value="S4"/>
    <property type="match status" value="1"/>
</dbReference>
<dbReference type="Pfam" id="PF01728">
    <property type="entry name" value="FtsJ"/>
    <property type="match status" value="1"/>
</dbReference>
<dbReference type="AlphaFoldDB" id="A0A7V0NEW6"/>
<accession>A0A7V0NEW6</accession>
<organism evidence="5">
    <name type="scientific">Desulfofervidus auxilii</name>
    <dbReference type="NCBI Taxonomy" id="1621989"/>
    <lineage>
        <taxon>Bacteria</taxon>
        <taxon>Pseudomonadati</taxon>
        <taxon>Thermodesulfobacteriota</taxon>
        <taxon>Candidatus Desulfofervidia</taxon>
        <taxon>Candidatus Desulfofervidales</taxon>
        <taxon>Candidatus Desulfofervidaceae</taxon>
        <taxon>Candidatus Desulfofervidus</taxon>
    </lineage>
</organism>
<evidence type="ECO:0000313" key="5">
    <source>
        <dbReference type="EMBL" id="HDD35663.1"/>
    </source>
</evidence>
<dbReference type="Proteomes" id="UP000885706">
    <property type="component" value="Unassembled WGS sequence"/>
</dbReference>
<keyword evidence="5" id="KW-0808">Transferase</keyword>
<gene>
    <name evidence="5" type="ORF">ENF30_02560</name>
</gene>
<dbReference type="Gene3D" id="3.10.290.10">
    <property type="entry name" value="RNA-binding S4 domain"/>
    <property type="match status" value="1"/>
</dbReference>
<dbReference type="InterPro" id="IPR047048">
    <property type="entry name" value="TlyA"/>
</dbReference>
<feature type="domain" description="RNA-binding S4" evidence="4">
    <location>
        <begin position="5"/>
        <end position="68"/>
    </location>
</feature>
<comment type="caution">
    <text evidence="5">The sequence shown here is derived from an EMBL/GenBank/DDBJ whole genome shotgun (WGS) entry which is preliminary data.</text>
</comment>
<dbReference type="PANTHER" id="PTHR32319">
    <property type="entry name" value="BACTERIAL HEMOLYSIN-LIKE PROTEIN"/>
    <property type="match status" value="1"/>
</dbReference>
<evidence type="ECO:0000259" key="4">
    <source>
        <dbReference type="SMART" id="SM00363"/>
    </source>
</evidence>
<keyword evidence="5" id="KW-0489">Methyltransferase</keyword>
<dbReference type="CDD" id="cd02440">
    <property type="entry name" value="AdoMet_MTases"/>
    <property type="match status" value="1"/>
</dbReference>
<dbReference type="InterPro" id="IPR002942">
    <property type="entry name" value="S4_RNA-bd"/>
</dbReference>